<dbReference type="SFLD" id="SFLDG01151">
    <property type="entry name" value="Main.2:_Nu-like"/>
    <property type="match status" value="1"/>
</dbReference>
<dbReference type="Gene3D" id="1.20.1050.10">
    <property type="match status" value="1"/>
</dbReference>
<dbReference type="PANTHER" id="PTHR44051">
    <property type="entry name" value="GLUTATHIONE S-TRANSFERASE-RELATED"/>
    <property type="match status" value="1"/>
</dbReference>
<dbReference type="SUPFAM" id="SSF47616">
    <property type="entry name" value="GST C-terminal domain-like"/>
    <property type="match status" value="1"/>
</dbReference>
<reference evidence="3 4" key="1">
    <citation type="submission" date="2018-07" db="EMBL/GenBank/DDBJ databases">
        <title>Genomic Encyclopedia of Type Strains, Phase IV (KMG-IV): sequencing the most valuable type-strain genomes for metagenomic binning, comparative biology and taxonomic classification.</title>
        <authorList>
            <person name="Goeker M."/>
        </authorList>
    </citation>
    <scope>NUCLEOTIDE SEQUENCE [LARGE SCALE GENOMIC DNA]</scope>
    <source>
        <strain evidence="3 4">DSM 26725</strain>
    </source>
</reference>
<evidence type="ECO:0000259" key="2">
    <source>
        <dbReference type="PROSITE" id="PS50405"/>
    </source>
</evidence>
<gene>
    <name evidence="3" type="ORF">DFR46_2408</name>
</gene>
<dbReference type="RefSeq" id="WP_116236647.1">
    <property type="nucleotide sequence ID" value="NZ_QRDP01000004.1"/>
</dbReference>
<evidence type="ECO:0000259" key="1">
    <source>
        <dbReference type="PROSITE" id="PS50404"/>
    </source>
</evidence>
<protein>
    <submittedName>
        <fullName evidence="3">GST-like protein</fullName>
    </submittedName>
</protein>
<comment type="caution">
    <text evidence="3">The sequence shown here is derived from an EMBL/GenBank/DDBJ whole genome shotgun (WGS) entry which is preliminary data.</text>
</comment>
<dbReference type="Gene3D" id="3.40.30.10">
    <property type="entry name" value="Glutaredoxin"/>
    <property type="match status" value="1"/>
</dbReference>
<dbReference type="EMBL" id="QRDP01000004">
    <property type="protein sequence ID" value="RED17362.1"/>
    <property type="molecule type" value="Genomic_DNA"/>
</dbReference>
<dbReference type="SFLD" id="SFLDG00358">
    <property type="entry name" value="Main_(cytGST)"/>
    <property type="match status" value="1"/>
</dbReference>
<dbReference type="SFLD" id="SFLDS00019">
    <property type="entry name" value="Glutathione_Transferase_(cytos"/>
    <property type="match status" value="1"/>
</dbReference>
<dbReference type="Proteomes" id="UP000256310">
    <property type="component" value="Unassembled WGS sequence"/>
</dbReference>
<dbReference type="InterPro" id="IPR010987">
    <property type="entry name" value="Glutathione-S-Trfase_C-like"/>
</dbReference>
<dbReference type="InterPro" id="IPR004046">
    <property type="entry name" value="GST_C"/>
</dbReference>
<dbReference type="InterPro" id="IPR036249">
    <property type="entry name" value="Thioredoxin-like_sf"/>
</dbReference>
<dbReference type="OrthoDB" id="9803562at2"/>
<proteinExistence type="predicted"/>
<dbReference type="PROSITE" id="PS50404">
    <property type="entry name" value="GST_NTER"/>
    <property type="match status" value="1"/>
</dbReference>
<dbReference type="Pfam" id="PF13409">
    <property type="entry name" value="GST_N_2"/>
    <property type="match status" value="1"/>
</dbReference>
<dbReference type="PROSITE" id="PS50405">
    <property type="entry name" value="GST_CTER"/>
    <property type="match status" value="1"/>
</dbReference>
<feature type="domain" description="GST C-terminal" evidence="2">
    <location>
        <begin position="90"/>
        <end position="216"/>
    </location>
</feature>
<dbReference type="InterPro" id="IPR036282">
    <property type="entry name" value="Glutathione-S-Trfase_C_sf"/>
</dbReference>
<sequence length="248" mass="27665">MIDVFFTPTPNGHKVSIMLEEVGLPHTLIKMDMLAGDHLTPEYRQVNPNGRLPAIVDHDPIGGGAPLAIMESGAILLYLADKTGKLLPEDPRARSLAQQWLMWQMASYGPMQGQAHHFIRYAPEGQEYPVERYRKETVRLLNVLERRLSEADYLAGEYSIADIAAWPWTRAIRAIDLDLADFPATESWFEKIAIRPAVQSGTGVKNASNLSSARPVLTEEQWSNLFGDNLHESARAAAEKAHSERKPA</sequence>
<dbReference type="CDD" id="cd03048">
    <property type="entry name" value="GST_N_Ure2p_like"/>
    <property type="match status" value="1"/>
</dbReference>
<dbReference type="SUPFAM" id="SSF52833">
    <property type="entry name" value="Thioredoxin-like"/>
    <property type="match status" value="1"/>
</dbReference>
<evidence type="ECO:0000313" key="4">
    <source>
        <dbReference type="Proteomes" id="UP000256310"/>
    </source>
</evidence>
<organism evidence="3 4">
    <name type="scientific">Parasphingopyxis lamellibrachiae</name>
    <dbReference type="NCBI Taxonomy" id="680125"/>
    <lineage>
        <taxon>Bacteria</taxon>
        <taxon>Pseudomonadati</taxon>
        <taxon>Pseudomonadota</taxon>
        <taxon>Alphaproteobacteria</taxon>
        <taxon>Sphingomonadales</taxon>
        <taxon>Sphingomonadaceae</taxon>
        <taxon>Parasphingopyxis</taxon>
    </lineage>
</organism>
<dbReference type="PANTHER" id="PTHR44051:SF19">
    <property type="entry name" value="DISULFIDE-BOND OXIDOREDUCTASE YFCG"/>
    <property type="match status" value="1"/>
</dbReference>
<dbReference type="Pfam" id="PF00043">
    <property type="entry name" value="GST_C"/>
    <property type="match status" value="1"/>
</dbReference>
<evidence type="ECO:0000313" key="3">
    <source>
        <dbReference type="EMBL" id="RED17362.1"/>
    </source>
</evidence>
<feature type="domain" description="GST N-terminal" evidence="1">
    <location>
        <begin position="1"/>
        <end position="87"/>
    </location>
</feature>
<dbReference type="InterPro" id="IPR040079">
    <property type="entry name" value="Glutathione_S-Trfase"/>
</dbReference>
<name>A0A3D9FIG9_9SPHN</name>
<dbReference type="InterPro" id="IPR004045">
    <property type="entry name" value="Glutathione_S-Trfase_N"/>
</dbReference>
<accession>A0A3D9FIG9</accession>
<dbReference type="AlphaFoldDB" id="A0A3D9FIG9"/>
<keyword evidence="4" id="KW-1185">Reference proteome</keyword>